<reference evidence="1" key="1">
    <citation type="submission" date="2025-08" db="UniProtKB">
        <authorList>
            <consortium name="Ensembl"/>
        </authorList>
    </citation>
    <scope>IDENTIFICATION</scope>
</reference>
<organism evidence="1 2">
    <name type="scientific">Zonotrichia albicollis</name>
    <name type="common">White-throated sparrow</name>
    <name type="synonym">Fringilla albicollis</name>
    <dbReference type="NCBI Taxonomy" id="44394"/>
    <lineage>
        <taxon>Eukaryota</taxon>
        <taxon>Metazoa</taxon>
        <taxon>Chordata</taxon>
        <taxon>Craniata</taxon>
        <taxon>Vertebrata</taxon>
        <taxon>Euteleostomi</taxon>
        <taxon>Archelosauria</taxon>
        <taxon>Archosauria</taxon>
        <taxon>Dinosauria</taxon>
        <taxon>Saurischia</taxon>
        <taxon>Theropoda</taxon>
        <taxon>Coelurosauria</taxon>
        <taxon>Aves</taxon>
        <taxon>Neognathae</taxon>
        <taxon>Neoaves</taxon>
        <taxon>Telluraves</taxon>
        <taxon>Australaves</taxon>
        <taxon>Passeriformes</taxon>
        <taxon>Passerellidae</taxon>
        <taxon>Zonotrichia</taxon>
    </lineage>
</organism>
<evidence type="ECO:0000313" key="1">
    <source>
        <dbReference type="Ensembl" id="ENSZALP00000010094.1"/>
    </source>
</evidence>
<name>A0A8D2MNT4_ZONAL</name>
<sequence>CKMLSALKCVVKYKRGRPWENFDKAFLQATAEESCAFCSWISDANCRGYLSNVLVRAFSKTKVLHSVFSWGAWCCLPDEPLWRFMTSHGH</sequence>
<proteinExistence type="predicted"/>
<reference evidence="1" key="2">
    <citation type="submission" date="2025-09" db="UniProtKB">
        <authorList>
            <consortium name="Ensembl"/>
        </authorList>
    </citation>
    <scope>IDENTIFICATION</scope>
</reference>
<keyword evidence="2" id="KW-1185">Reference proteome</keyword>
<evidence type="ECO:0000313" key="2">
    <source>
        <dbReference type="Proteomes" id="UP000694413"/>
    </source>
</evidence>
<accession>A0A8D2MNT4</accession>
<dbReference type="Ensembl" id="ENSZALT00000013998.1">
    <property type="protein sequence ID" value="ENSZALP00000010094.1"/>
    <property type="gene ID" value="ENSZALG00000008581.1"/>
</dbReference>
<dbReference type="Proteomes" id="UP000694413">
    <property type="component" value="Unassembled WGS sequence"/>
</dbReference>
<dbReference type="AlphaFoldDB" id="A0A8D2MNT4"/>
<protein>
    <submittedName>
        <fullName evidence="1">Uncharacterized protein</fullName>
    </submittedName>
</protein>